<name>A0ACD4NL58_9HYPH</name>
<sequence length="73" mass="7936">MSDVSQNPLDPKAAAARKPDEAERTAGFIAEDRRTPGDQERPLTDEERLDEAVDETFPASDPIAASRIDGPNN</sequence>
<evidence type="ECO:0000313" key="2">
    <source>
        <dbReference type="Proteomes" id="UP001163223"/>
    </source>
</evidence>
<dbReference type="Proteomes" id="UP001163223">
    <property type="component" value="Chromosome"/>
</dbReference>
<keyword evidence="2" id="KW-1185">Reference proteome</keyword>
<dbReference type="EMBL" id="CP113520">
    <property type="protein sequence ID" value="WAJ27615.1"/>
    <property type="molecule type" value="Genomic_DNA"/>
</dbReference>
<gene>
    <name evidence="1" type="ORF">OXU80_22670</name>
</gene>
<reference evidence="1" key="1">
    <citation type="submission" date="2022-11" db="EMBL/GenBank/DDBJ databases">
        <title>beta-Carotene-producing bacterium, Jeongeuplla avenae sp. nov., alleviates the salt stress of Arabidopsis seedlings.</title>
        <authorList>
            <person name="Jiang L."/>
            <person name="Lee J."/>
        </authorList>
    </citation>
    <scope>NUCLEOTIDE SEQUENCE</scope>
    <source>
        <strain evidence="1">DY_R2A_6</strain>
    </source>
</reference>
<protein>
    <submittedName>
        <fullName evidence="1">Uncharacterized protein</fullName>
    </submittedName>
</protein>
<organism evidence="1 2">
    <name type="scientific">Antarcticirhabdus aurantiaca</name>
    <dbReference type="NCBI Taxonomy" id="2606717"/>
    <lineage>
        <taxon>Bacteria</taxon>
        <taxon>Pseudomonadati</taxon>
        <taxon>Pseudomonadota</taxon>
        <taxon>Alphaproteobacteria</taxon>
        <taxon>Hyphomicrobiales</taxon>
        <taxon>Aurantimonadaceae</taxon>
        <taxon>Antarcticirhabdus</taxon>
    </lineage>
</organism>
<proteinExistence type="predicted"/>
<accession>A0ACD4NL58</accession>
<evidence type="ECO:0000313" key="1">
    <source>
        <dbReference type="EMBL" id="WAJ27615.1"/>
    </source>
</evidence>